<dbReference type="OrthoDB" id="6399948at2"/>
<sequence>MPGRNDPCPCGSGKKYKKCCAQKAAITVEDVYIEELDRVLQTFYDVYPLRKDYQSYIQMADEWKKSLSPYLIEEMTEAIVMDYFFFHERTDIWTSYLEKTKKEMVRPKTIEVLETWNHPYMILARVVGVEDHYIVVEDILTRKQVKVRREGEKPVPLDVHVFCFILPDGSGMEESYLAISSMIFFPKDQQQVFDTWIGNFKKQEQSAEEFYKAHSIELWENLGENGFDGLEFTDFEADVFLKIEAFLEERNRPWEELVDIVEDYVVEIQPKARKAVAIAAGAIRFGGEAGLFEPVGMTIKEIAEEFGVSASSLNKYYNEIKSYSETRVAQ</sequence>
<dbReference type="KEGG" id="rst:ATY39_13015"/>
<protein>
    <submittedName>
        <fullName evidence="1">Metal-binding protein</fullName>
    </submittedName>
</protein>
<dbReference type="AlphaFoldDB" id="A0A143HES9"/>
<gene>
    <name evidence="1" type="ORF">ATY39_13015</name>
</gene>
<keyword evidence="2" id="KW-1185">Reference proteome</keyword>
<evidence type="ECO:0000313" key="2">
    <source>
        <dbReference type="Proteomes" id="UP000076021"/>
    </source>
</evidence>
<organism evidence="1 2">
    <name type="scientific">Rummeliibacillus stabekisii</name>
    <dbReference type="NCBI Taxonomy" id="241244"/>
    <lineage>
        <taxon>Bacteria</taxon>
        <taxon>Bacillati</taxon>
        <taxon>Bacillota</taxon>
        <taxon>Bacilli</taxon>
        <taxon>Bacillales</taxon>
        <taxon>Caryophanaceae</taxon>
        <taxon>Rummeliibacillus</taxon>
    </lineage>
</organism>
<dbReference type="EMBL" id="CP014806">
    <property type="protein sequence ID" value="AMX00248.1"/>
    <property type="molecule type" value="Genomic_DNA"/>
</dbReference>
<dbReference type="RefSeq" id="WP_066790427.1">
    <property type="nucleotide sequence ID" value="NZ_CP014806.1"/>
</dbReference>
<proteinExistence type="predicted"/>
<reference evidence="1 2" key="1">
    <citation type="journal article" date="2016" name="Genome Announc.">
        <title>Whole-Genome Sequence of Rummeliibacillus stabekisii Strain PP9 Isolated from Antarctic Soil.</title>
        <authorList>
            <person name="da Mota F.F."/>
            <person name="Vollu R.E."/>
            <person name="Jurelevicius D."/>
            <person name="Seldin L."/>
        </authorList>
    </citation>
    <scope>NUCLEOTIDE SEQUENCE [LARGE SCALE GENOMIC DNA]</scope>
    <source>
        <strain evidence="1 2">PP9</strain>
    </source>
</reference>
<dbReference type="InterPro" id="IPR004027">
    <property type="entry name" value="SEC_C_motif"/>
</dbReference>
<accession>A0A143HES9</accession>
<dbReference type="Proteomes" id="UP000076021">
    <property type="component" value="Chromosome"/>
</dbReference>
<evidence type="ECO:0000313" key="1">
    <source>
        <dbReference type="EMBL" id="AMX00248.1"/>
    </source>
</evidence>
<name>A0A143HES9_9BACL</name>
<dbReference type="SUPFAM" id="SSF103642">
    <property type="entry name" value="Sec-C motif"/>
    <property type="match status" value="1"/>
</dbReference>
<reference evidence="2" key="2">
    <citation type="submission" date="2016-03" db="EMBL/GenBank/DDBJ databases">
        <authorList>
            <person name="Ploux O."/>
        </authorList>
    </citation>
    <scope>NUCLEOTIDE SEQUENCE [LARGE SCALE GENOMIC DNA]</scope>
    <source>
        <strain evidence="2">PP9</strain>
    </source>
</reference>
<dbReference type="Pfam" id="PF02810">
    <property type="entry name" value="SEC-C"/>
    <property type="match status" value="1"/>
</dbReference>
<dbReference type="Gene3D" id="3.10.450.50">
    <property type="match status" value="1"/>
</dbReference>
<dbReference type="STRING" id="241244.ATY39_13015"/>